<dbReference type="InterPro" id="IPR035892">
    <property type="entry name" value="C2_domain_sf"/>
</dbReference>
<dbReference type="EMBL" id="JBGFUD010000465">
    <property type="protein sequence ID" value="MFH4974582.1"/>
    <property type="molecule type" value="Genomic_DNA"/>
</dbReference>
<protein>
    <recommendedName>
        <fullName evidence="10">Toll-interacting protein</fullName>
    </recommendedName>
</protein>
<keyword evidence="3" id="KW-0391">Immunity</keyword>
<sequence>MEAAIAPSASNPKLQATSVAERRKQVTLPVLLGELPEDFLRLAILPQNTPDTAVATGAPSIGVIPLNDPALIAQQNFIQAQRAFYSFVPPNTRGRISITIVEAKLAKNYGFVRMDPYCRLRVGNTVFETPTNINGGKAPRWDRVINAYLPHGVESIYLQIYDEKSFTMDECIAWAHIVLPSGIFNGETIDDWYQLSGSQGEGKEGVINLIISFTPVQPVSIEQQHLNSQTIPAPPPITDEDVESLHKMFEKLDKDIIRWILEEKRGNKDEAVSAILEMTKD</sequence>
<dbReference type="SUPFAM" id="SSF46934">
    <property type="entry name" value="UBA-like"/>
    <property type="match status" value="1"/>
</dbReference>
<evidence type="ECO:0000259" key="6">
    <source>
        <dbReference type="PROSITE" id="PS50004"/>
    </source>
</evidence>
<keyword evidence="9" id="KW-1185">Reference proteome</keyword>
<dbReference type="CDD" id="cd04016">
    <property type="entry name" value="C2_Tollip"/>
    <property type="match status" value="1"/>
</dbReference>
<keyword evidence="5" id="KW-0395">Inflammatory response</keyword>
<evidence type="ECO:0000256" key="1">
    <source>
        <dbReference type="ARBA" id="ARBA00009278"/>
    </source>
</evidence>
<evidence type="ECO:0000259" key="7">
    <source>
        <dbReference type="PROSITE" id="PS51140"/>
    </source>
</evidence>
<dbReference type="SUPFAM" id="SSF49562">
    <property type="entry name" value="C2 domain (Calcium/lipid-binding domain, CaLB)"/>
    <property type="match status" value="1"/>
</dbReference>
<dbReference type="SMART" id="SM00546">
    <property type="entry name" value="CUE"/>
    <property type="match status" value="1"/>
</dbReference>
<evidence type="ECO:0000256" key="4">
    <source>
        <dbReference type="ARBA" id="ARBA00023006"/>
    </source>
</evidence>
<evidence type="ECO:0000313" key="9">
    <source>
        <dbReference type="Proteomes" id="UP001608902"/>
    </source>
</evidence>
<feature type="domain" description="CUE" evidence="7">
    <location>
        <begin position="237"/>
        <end position="280"/>
    </location>
</feature>
<dbReference type="GO" id="GO:0045087">
    <property type="term" value="P:innate immune response"/>
    <property type="evidence" value="ECO:0007669"/>
    <property type="project" value="UniProtKB-KW"/>
</dbReference>
<dbReference type="PANTHER" id="PTHR16461">
    <property type="entry name" value="TOLL-INTERACTING PROTEIN"/>
    <property type="match status" value="1"/>
</dbReference>
<accession>A0ABD6ED19</accession>
<gene>
    <name evidence="8" type="ORF">AB6A40_001291</name>
</gene>
<evidence type="ECO:0008006" key="10">
    <source>
        <dbReference type="Google" id="ProtNLM"/>
    </source>
</evidence>
<dbReference type="InterPro" id="IPR009060">
    <property type="entry name" value="UBA-like_sf"/>
</dbReference>
<evidence type="ECO:0000256" key="5">
    <source>
        <dbReference type="ARBA" id="ARBA00023198"/>
    </source>
</evidence>
<keyword evidence="4" id="KW-0072">Autophagy</keyword>
<dbReference type="FunFam" id="2.60.40.150:FF:000214">
    <property type="entry name" value="Toll-interacting protein"/>
    <property type="match status" value="1"/>
</dbReference>
<reference evidence="8 9" key="1">
    <citation type="submission" date="2024-08" db="EMBL/GenBank/DDBJ databases">
        <title>Gnathostoma spinigerum genome.</title>
        <authorList>
            <person name="Gonzalez-Bertolin B."/>
            <person name="Monzon S."/>
            <person name="Zaballos A."/>
            <person name="Jimenez P."/>
            <person name="Dekumyoy P."/>
            <person name="Varona S."/>
            <person name="Cuesta I."/>
            <person name="Sumanam S."/>
            <person name="Adisakwattana P."/>
            <person name="Gasser R.B."/>
            <person name="Hernandez-Gonzalez A."/>
            <person name="Young N.D."/>
            <person name="Perteguer M.J."/>
        </authorList>
    </citation>
    <scope>NUCLEOTIDE SEQUENCE [LARGE SCALE GENOMIC DNA]</scope>
    <source>
        <strain evidence="8">AL3</strain>
        <tissue evidence="8">Liver</tissue>
    </source>
</reference>
<feature type="domain" description="C2" evidence="6">
    <location>
        <begin position="79"/>
        <end position="193"/>
    </location>
</feature>
<evidence type="ECO:0000256" key="3">
    <source>
        <dbReference type="ARBA" id="ARBA00022859"/>
    </source>
</evidence>
<dbReference type="PROSITE" id="PS50004">
    <property type="entry name" value="C2"/>
    <property type="match status" value="1"/>
</dbReference>
<comment type="similarity">
    <text evidence="1">Belongs to the tollip family.</text>
</comment>
<dbReference type="PANTHER" id="PTHR16461:SF5">
    <property type="entry name" value="TOLL-INTERACTING PROTEIN"/>
    <property type="match status" value="1"/>
</dbReference>
<organism evidence="8 9">
    <name type="scientific">Gnathostoma spinigerum</name>
    <dbReference type="NCBI Taxonomy" id="75299"/>
    <lineage>
        <taxon>Eukaryota</taxon>
        <taxon>Metazoa</taxon>
        <taxon>Ecdysozoa</taxon>
        <taxon>Nematoda</taxon>
        <taxon>Chromadorea</taxon>
        <taxon>Rhabditida</taxon>
        <taxon>Spirurina</taxon>
        <taxon>Gnathostomatomorpha</taxon>
        <taxon>Gnathostomatoidea</taxon>
        <taxon>Gnathostomatidae</taxon>
        <taxon>Gnathostoma</taxon>
    </lineage>
</organism>
<dbReference type="InterPro" id="IPR003892">
    <property type="entry name" value="CUE"/>
</dbReference>
<dbReference type="Gene3D" id="1.10.8.10">
    <property type="entry name" value="DNA helicase RuvA subunit, C-terminal domain"/>
    <property type="match status" value="1"/>
</dbReference>
<dbReference type="InterPro" id="IPR037301">
    <property type="entry name" value="Tollip_C2"/>
</dbReference>
<name>A0ABD6ED19_9BILA</name>
<dbReference type="Pfam" id="PF02845">
    <property type="entry name" value="CUE"/>
    <property type="match status" value="1"/>
</dbReference>
<dbReference type="Pfam" id="PF00168">
    <property type="entry name" value="C2"/>
    <property type="match status" value="1"/>
</dbReference>
<proteinExistence type="inferred from homology"/>
<dbReference type="Gene3D" id="2.60.40.150">
    <property type="entry name" value="C2 domain"/>
    <property type="match status" value="1"/>
</dbReference>
<keyword evidence="2" id="KW-0399">Innate immunity</keyword>
<comment type="caution">
    <text evidence="8">The sequence shown here is derived from an EMBL/GenBank/DDBJ whole genome shotgun (WGS) entry which is preliminary data.</text>
</comment>
<dbReference type="InterPro" id="IPR000008">
    <property type="entry name" value="C2_dom"/>
</dbReference>
<dbReference type="Proteomes" id="UP001608902">
    <property type="component" value="Unassembled WGS sequence"/>
</dbReference>
<dbReference type="GO" id="GO:0006914">
    <property type="term" value="P:autophagy"/>
    <property type="evidence" value="ECO:0007669"/>
    <property type="project" value="UniProtKB-KW"/>
</dbReference>
<evidence type="ECO:0000313" key="8">
    <source>
        <dbReference type="EMBL" id="MFH4974582.1"/>
    </source>
</evidence>
<evidence type="ECO:0000256" key="2">
    <source>
        <dbReference type="ARBA" id="ARBA00022588"/>
    </source>
</evidence>
<dbReference type="AlphaFoldDB" id="A0ABD6ED19"/>
<dbReference type="PROSITE" id="PS51140">
    <property type="entry name" value="CUE"/>
    <property type="match status" value="1"/>
</dbReference>